<keyword evidence="6" id="KW-1185">Reference proteome</keyword>
<dbReference type="SFLD" id="SFLDG00180">
    <property type="entry name" value="muconate_cycloisomerase"/>
    <property type="match status" value="1"/>
</dbReference>
<dbReference type="PANTHER" id="PTHR48073:SF2">
    <property type="entry name" value="O-SUCCINYLBENZOATE SYNTHASE"/>
    <property type="match status" value="1"/>
</dbReference>
<comment type="caution">
    <text evidence="5">The sequence shown here is derived from an EMBL/GenBank/DDBJ whole genome shotgun (WGS) entry which is preliminary data.</text>
</comment>
<evidence type="ECO:0000313" key="6">
    <source>
        <dbReference type="Proteomes" id="UP001196870"/>
    </source>
</evidence>
<gene>
    <name evidence="5" type="ORF">GXW71_12650</name>
</gene>
<dbReference type="InterPro" id="IPR029065">
    <property type="entry name" value="Enolase_C-like"/>
</dbReference>
<dbReference type="InterPro" id="IPR036849">
    <property type="entry name" value="Enolase-like_C_sf"/>
</dbReference>
<evidence type="ECO:0000313" key="5">
    <source>
        <dbReference type="EMBL" id="MBR0665206.1"/>
    </source>
</evidence>
<dbReference type="Gene3D" id="3.20.20.120">
    <property type="entry name" value="Enolase-like C-terminal domain"/>
    <property type="match status" value="1"/>
</dbReference>
<dbReference type="SMART" id="SM00922">
    <property type="entry name" value="MR_MLE"/>
    <property type="match status" value="1"/>
</dbReference>
<dbReference type="Proteomes" id="UP001196870">
    <property type="component" value="Unassembled WGS sequence"/>
</dbReference>
<feature type="domain" description="Mandelate racemase/muconate lactonizing enzyme C-terminal" evidence="4">
    <location>
        <begin position="147"/>
        <end position="244"/>
    </location>
</feature>
<evidence type="ECO:0000259" key="4">
    <source>
        <dbReference type="SMART" id="SM00922"/>
    </source>
</evidence>
<dbReference type="SFLD" id="SFLDS00001">
    <property type="entry name" value="Enolase"/>
    <property type="match status" value="1"/>
</dbReference>
<dbReference type="Gene3D" id="3.30.390.10">
    <property type="entry name" value="Enolase-like, N-terminal domain"/>
    <property type="match status" value="1"/>
</dbReference>
<comment type="similarity">
    <text evidence="1">Belongs to the mandelate racemase/muconate lactonizing enzyme family.</text>
</comment>
<dbReference type="SUPFAM" id="SSF51604">
    <property type="entry name" value="Enolase C-terminal domain-like"/>
    <property type="match status" value="1"/>
</dbReference>
<dbReference type="InterPro" id="IPR029017">
    <property type="entry name" value="Enolase-like_N"/>
</dbReference>
<accession>A0ABS5EY54</accession>
<protein>
    <submittedName>
        <fullName evidence="5">Cycloisomerase</fullName>
    </submittedName>
</protein>
<evidence type="ECO:0000256" key="1">
    <source>
        <dbReference type="ARBA" id="ARBA00008031"/>
    </source>
</evidence>
<reference evidence="6" key="1">
    <citation type="journal article" date="2021" name="Syst. Appl. Microbiol.">
        <title>Roseomonas hellenica sp. nov., isolated from roots of wild-growing Alkanna tinctoria.</title>
        <authorList>
            <person name="Rat A."/>
            <person name="Naranjo H.D."/>
            <person name="Lebbe L."/>
            <person name="Cnockaert M."/>
            <person name="Krigas N."/>
            <person name="Grigoriadou K."/>
            <person name="Maloupa E."/>
            <person name="Willems A."/>
        </authorList>
    </citation>
    <scope>NUCLEOTIDE SEQUENCE [LARGE SCALE GENOMIC DNA]</scope>
    <source>
        <strain evidence="6">LMG 31523</strain>
    </source>
</reference>
<dbReference type="PROSITE" id="PS00909">
    <property type="entry name" value="MR_MLE_2"/>
    <property type="match status" value="1"/>
</dbReference>
<dbReference type="PANTHER" id="PTHR48073">
    <property type="entry name" value="O-SUCCINYLBENZOATE SYNTHASE-RELATED"/>
    <property type="match status" value="1"/>
</dbReference>
<dbReference type="SUPFAM" id="SSF54826">
    <property type="entry name" value="Enolase N-terminal domain-like"/>
    <property type="match status" value="1"/>
</dbReference>
<dbReference type="InterPro" id="IPR018110">
    <property type="entry name" value="Mandel_Rmase/mucon_lact_enz_CS"/>
</dbReference>
<dbReference type="Pfam" id="PF13378">
    <property type="entry name" value="MR_MLE_C"/>
    <property type="match status" value="1"/>
</dbReference>
<evidence type="ECO:0000256" key="2">
    <source>
        <dbReference type="ARBA" id="ARBA00022723"/>
    </source>
</evidence>
<sequence>MASSDLRITGVSVDVIAWPLKMKRRHGVGDIERSMPGAILRITTDGGLVGWGEVAPWAVFTGTAEANATGIAHYLKPILIGADPLRVSSLMQKIEKALTGHTEGKAAIEMALLDITGKRFGLSIAQLLGGRYRERVPLSVSIANPDFDADLEFARHVASLGVNIFKVKTGFLTHAEDMKRLERLRSTLAPTADIRIDYNQGLDPWNALQQVREMEVFKPTFIEQPVKRHQWEAMAEIARAIDTPLMADESVFSPADAIAMVRQRFADVVAIKIMKSGGIARAREIAAIAEAAGIIGYGGTMFEGGIASAAGLQMVSATPNIALGAEFYTSTWVMGVEVLTKPLQIENGQSVVPDGPGLGVEVDEDAVKSISVAHYA</sequence>
<keyword evidence="3" id="KW-0413">Isomerase</keyword>
<dbReference type="InterPro" id="IPR013341">
    <property type="entry name" value="Mandelate_racemase_N_dom"/>
</dbReference>
<organism evidence="5 6">
    <name type="scientific">Plastoroseomonas hellenica</name>
    <dbReference type="NCBI Taxonomy" id="2687306"/>
    <lineage>
        <taxon>Bacteria</taxon>
        <taxon>Pseudomonadati</taxon>
        <taxon>Pseudomonadota</taxon>
        <taxon>Alphaproteobacteria</taxon>
        <taxon>Acetobacterales</taxon>
        <taxon>Acetobacteraceae</taxon>
        <taxon>Plastoroseomonas</taxon>
    </lineage>
</organism>
<proteinExistence type="inferred from homology"/>
<dbReference type="EMBL" id="JAAGBB010000013">
    <property type="protein sequence ID" value="MBR0665206.1"/>
    <property type="molecule type" value="Genomic_DNA"/>
</dbReference>
<dbReference type="InterPro" id="IPR013342">
    <property type="entry name" value="Mandelate_racemase_C"/>
</dbReference>
<evidence type="ECO:0000256" key="3">
    <source>
        <dbReference type="ARBA" id="ARBA00023235"/>
    </source>
</evidence>
<name>A0ABS5EY54_9PROT</name>
<dbReference type="RefSeq" id="WP_211852876.1">
    <property type="nucleotide sequence ID" value="NZ_JAAGBB010000013.1"/>
</dbReference>
<keyword evidence="2" id="KW-0479">Metal-binding</keyword>
<dbReference type="Pfam" id="PF02746">
    <property type="entry name" value="MR_MLE_N"/>
    <property type="match status" value="1"/>
</dbReference>